<dbReference type="AlphaFoldDB" id="A0A212J366"/>
<reference evidence="2" key="1">
    <citation type="submission" date="2016-04" db="EMBL/GenBank/DDBJ databases">
        <authorList>
            <person name="Evans L.H."/>
            <person name="Alamgir A."/>
            <person name="Owens N."/>
            <person name="Weber N.D."/>
            <person name="Virtaneva K."/>
            <person name="Barbian K."/>
            <person name="Babar A."/>
            <person name="Rosenke K."/>
        </authorList>
    </citation>
    <scope>NUCLEOTIDE SEQUENCE</scope>
    <source>
        <strain evidence="2">86</strain>
    </source>
</reference>
<evidence type="ECO:0000259" key="1">
    <source>
        <dbReference type="Pfam" id="PF07561"/>
    </source>
</evidence>
<sequence length="60" mass="6141">MNANPSIKCSVASCSYHAGAQNSCTLNEIKVGCTKSDVANSEATECASFQLGNHGASCTQ</sequence>
<organism evidence="2">
    <name type="scientific">uncultured Eubacteriales bacterium</name>
    <dbReference type="NCBI Taxonomy" id="172733"/>
    <lineage>
        <taxon>Bacteria</taxon>
        <taxon>Bacillati</taxon>
        <taxon>Bacillota</taxon>
        <taxon>Clostridia</taxon>
        <taxon>Eubacteriales</taxon>
        <taxon>environmental samples</taxon>
    </lineage>
</organism>
<gene>
    <name evidence="2" type="ORF">KL86CLO1_10438</name>
</gene>
<name>A0A212J366_9FIRM</name>
<feature type="domain" description="DUF1540" evidence="1">
    <location>
        <begin position="7"/>
        <end position="49"/>
    </location>
</feature>
<protein>
    <recommendedName>
        <fullName evidence="1">DUF1540 domain-containing protein</fullName>
    </recommendedName>
</protein>
<dbReference type="Pfam" id="PF07561">
    <property type="entry name" value="DUF1540"/>
    <property type="match status" value="1"/>
</dbReference>
<proteinExistence type="predicted"/>
<dbReference type="EMBL" id="FLUN01000001">
    <property type="protein sequence ID" value="SBV93881.1"/>
    <property type="molecule type" value="Genomic_DNA"/>
</dbReference>
<dbReference type="InterPro" id="IPR011437">
    <property type="entry name" value="DUF1540"/>
</dbReference>
<accession>A0A212J366</accession>
<evidence type="ECO:0000313" key="2">
    <source>
        <dbReference type="EMBL" id="SBV93881.1"/>
    </source>
</evidence>